<name>A0A444Z1G8_ARAHY</name>
<dbReference type="STRING" id="3818.A0A444Z1G8"/>
<accession>A0A444Z1G8</accession>
<organism evidence="1 2">
    <name type="scientific">Arachis hypogaea</name>
    <name type="common">Peanut</name>
    <dbReference type="NCBI Taxonomy" id="3818"/>
    <lineage>
        <taxon>Eukaryota</taxon>
        <taxon>Viridiplantae</taxon>
        <taxon>Streptophyta</taxon>
        <taxon>Embryophyta</taxon>
        <taxon>Tracheophyta</taxon>
        <taxon>Spermatophyta</taxon>
        <taxon>Magnoliopsida</taxon>
        <taxon>eudicotyledons</taxon>
        <taxon>Gunneridae</taxon>
        <taxon>Pentapetalae</taxon>
        <taxon>rosids</taxon>
        <taxon>fabids</taxon>
        <taxon>Fabales</taxon>
        <taxon>Fabaceae</taxon>
        <taxon>Papilionoideae</taxon>
        <taxon>50 kb inversion clade</taxon>
        <taxon>dalbergioids sensu lato</taxon>
        <taxon>Dalbergieae</taxon>
        <taxon>Pterocarpus clade</taxon>
        <taxon>Arachis</taxon>
    </lineage>
</organism>
<dbReference type="InterPro" id="IPR036691">
    <property type="entry name" value="Endo/exonu/phosph_ase_sf"/>
</dbReference>
<keyword evidence="2" id="KW-1185">Reference proteome</keyword>
<comment type="caution">
    <text evidence="1">The sequence shown here is derived from an EMBL/GenBank/DDBJ whole genome shotgun (WGS) entry which is preliminary data.</text>
</comment>
<reference evidence="1 2" key="1">
    <citation type="submission" date="2019-01" db="EMBL/GenBank/DDBJ databases">
        <title>Sequencing of cultivated peanut Arachis hypogaea provides insights into genome evolution and oil improvement.</title>
        <authorList>
            <person name="Chen X."/>
        </authorList>
    </citation>
    <scope>NUCLEOTIDE SEQUENCE [LARGE SCALE GENOMIC DNA]</scope>
    <source>
        <strain evidence="2">cv. Fuhuasheng</strain>
        <tissue evidence="1">Leaves</tissue>
    </source>
</reference>
<dbReference type="PANTHER" id="PTHR33710:SF77">
    <property type="entry name" value="DNASE I-LIKE SUPERFAMILY PROTEIN"/>
    <property type="match status" value="1"/>
</dbReference>
<dbReference type="Proteomes" id="UP000289738">
    <property type="component" value="Chromosome B05"/>
</dbReference>
<dbReference type="PANTHER" id="PTHR33710">
    <property type="entry name" value="BNAC02G09200D PROTEIN"/>
    <property type="match status" value="1"/>
</dbReference>
<dbReference type="SUPFAM" id="SSF56219">
    <property type="entry name" value="DNase I-like"/>
    <property type="match status" value="1"/>
</dbReference>
<evidence type="ECO:0008006" key="3">
    <source>
        <dbReference type="Google" id="ProtNLM"/>
    </source>
</evidence>
<protein>
    <recommendedName>
        <fullName evidence="3">Endonuclease/exonuclease/phosphatase domain-containing protein</fullName>
    </recommendedName>
</protein>
<evidence type="ECO:0000313" key="2">
    <source>
        <dbReference type="Proteomes" id="UP000289738"/>
    </source>
</evidence>
<gene>
    <name evidence="1" type="ORF">Ahy_B05g075546</name>
</gene>
<dbReference type="AlphaFoldDB" id="A0A444Z1G8"/>
<dbReference type="EMBL" id="SDMP01000015">
    <property type="protein sequence ID" value="RYR08015.1"/>
    <property type="molecule type" value="Genomic_DNA"/>
</dbReference>
<dbReference type="Gene3D" id="3.60.10.10">
    <property type="entry name" value="Endonuclease/exonuclease/phosphatase"/>
    <property type="match status" value="1"/>
</dbReference>
<proteinExistence type="predicted"/>
<evidence type="ECO:0000313" key="1">
    <source>
        <dbReference type="EMBL" id="RYR08015.1"/>
    </source>
</evidence>
<sequence length="169" mass="20436">MGFEGEKFTWNNRQFGGNFKQYRLDRALVSMAWRFEFSDAFVKHLDDLGSDHKALLLSSHKEERRYKRRFRFQERWYENEEVVSFIKKAWRHEVVGLAMFKLDGKLKFSRHKLVKWQRTSNSNSNSKIMSLKEKISDETNKGQLTNGATIRIWKAELEEAFEQEERYWK</sequence>